<dbReference type="KEGG" id="cce:Ccel_2719"/>
<dbReference type="STRING" id="394503.Ccel_2719"/>
<dbReference type="Pfam" id="PF18154">
    <property type="entry name" value="pPIWI_RE_REase"/>
    <property type="match status" value="1"/>
</dbReference>
<organism evidence="2 3">
    <name type="scientific">Ruminiclostridium cellulolyticum (strain ATCC 35319 / DSM 5812 / JCM 6584 / H10)</name>
    <name type="common">Clostridium cellulolyticum</name>
    <dbReference type="NCBI Taxonomy" id="394503"/>
    <lineage>
        <taxon>Bacteria</taxon>
        <taxon>Bacillati</taxon>
        <taxon>Bacillota</taxon>
        <taxon>Clostridia</taxon>
        <taxon>Eubacteriales</taxon>
        <taxon>Oscillospiraceae</taxon>
        <taxon>Ruminiclostridium</taxon>
    </lineage>
</organism>
<keyword evidence="3" id="KW-1185">Reference proteome</keyword>
<dbReference type="InterPro" id="IPR040828">
    <property type="entry name" value="pPIWI_RE_REase"/>
</dbReference>
<evidence type="ECO:0000259" key="1">
    <source>
        <dbReference type="Pfam" id="PF18154"/>
    </source>
</evidence>
<feature type="domain" description="REase associating with pPIWI RE" evidence="1">
    <location>
        <begin position="273"/>
        <end position="392"/>
    </location>
</feature>
<dbReference type="OrthoDB" id="580959at2"/>
<evidence type="ECO:0000313" key="2">
    <source>
        <dbReference type="EMBL" id="ACL77030.1"/>
    </source>
</evidence>
<protein>
    <recommendedName>
        <fullName evidence="1">REase associating with pPIWI RE domain-containing protein</fullName>
    </recommendedName>
</protein>
<proteinExistence type="predicted"/>
<dbReference type="Proteomes" id="UP000001349">
    <property type="component" value="Chromosome"/>
</dbReference>
<sequence length="397" mass="46406">MKYEKDVIEEGIKRLNFYAYSLTEIFESDSNKKLLDNWKKASLLLQAITIETKSEVIFPLTINEQIDIITKPICDWGIAHFDKFDGILEGLIWNNSGEWHLTDVARSLAGDYNPGEGAQFYRELQIHVRSNEIADSYYTTLRELAVEKPLLDEKEYLVEEEKLEEKASSRDKLIFKLFLNAEQPSHLLKKIYEEIPPDVIYDKRIYICPYCGYTLSKKIKCNTMGKEYEEFYCISKKCFERKGKSEVKCIHINGQMKYYRPRAEIMHSVVIPGRSEILLRDKLTELIRDKSFTVELYPNADETDIKIEFSDGEIWIADVKDWDIPFKLASHLNIRGFAKDKGISYNKAFLVLPDEVQNPYINVLRNNWIDAKLYQIIRVKEFIELVKERADDSEAGV</sequence>
<dbReference type="EMBL" id="CP001348">
    <property type="protein sequence ID" value="ACL77030.1"/>
    <property type="molecule type" value="Genomic_DNA"/>
</dbReference>
<accession>B8I7F9</accession>
<dbReference type="AlphaFoldDB" id="B8I7F9"/>
<dbReference type="eggNOG" id="COG1974">
    <property type="taxonomic scope" value="Bacteria"/>
</dbReference>
<reference evidence="2 3" key="1">
    <citation type="submission" date="2009-01" db="EMBL/GenBank/DDBJ databases">
        <title>Complete sequence of Clostridium cellulolyticum H10.</title>
        <authorList>
            <consortium name="US DOE Joint Genome Institute"/>
            <person name="Lucas S."/>
            <person name="Copeland A."/>
            <person name="Lapidus A."/>
            <person name="Glavina del Rio T."/>
            <person name="Dalin E."/>
            <person name="Tice H."/>
            <person name="Bruce D."/>
            <person name="Goodwin L."/>
            <person name="Pitluck S."/>
            <person name="Chertkov O."/>
            <person name="Saunders E."/>
            <person name="Brettin T."/>
            <person name="Detter J.C."/>
            <person name="Han C."/>
            <person name="Larimer F."/>
            <person name="Land M."/>
            <person name="Hauser L."/>
            <person name="Kyrpides N."/>
            <person name="Ivanova N."/>
            <person name="Zhou J."/>
            <person name="Richardson P."/>
        </authorList>
    </citation>
    <scope>NUCLEOTIDE SEQUENCE [LARGE SCALE GENOMIC DNA]</scope>
    <source>
        <strain evidence="3">ATCC 35319 / DSM 5812 / JCM 6584 / H10</strain>
    </source>
</reference>
<dbReference type="HOGENOM" id="CLU_784516_0_0_9"/>
<gene>
    <name evidence="2" type="ordered locus">Ccel_2719</name>
</gene>
<dbReference type="RefSeq" id="WP_015926102.1">
    <property type="nucleotide sequence ID" value="NC_011898.1"/>
</dbReference>
<evidence type="ECO:0000313" key="3">
    <source>
        <dbReference type="Proteomes" id="UP000001349"/>
    </source>
</evidence>
<name>B8I7F9_RUMCH</name>